<gene>
    <name evidence="1" type="ORF">A9R00_02715</name>
</gene>
<evidence type="ECO:0000313" key="1">
    <source>
        <dbReference type="EMBL" id="OUS41089.1"/>
    </source>
</evidence>
<dbReference type="Proteomes" id="UP000227088">
    <property type="component" value="Unassembled WGS sequence"/>
</dbReference>
<dbReference type="AlphaFoldDB" id="A0A1Y5HUV7"/>
<dbReference type="EMBL" id="MABE01000158">
    <property type="protein sequence ID" value="OUS41089.1"/>
    <property type="molecule type" value="Genomic_DNA"/>
</dbReference>
<comment type="caution">
    <text evidence="1">The sequence shown here is derived from an EMBL/GenBank/DDBJ whole genome shotgun (WGS) entry which is preliminary data.</text>
</comment>
<proteinExistence type="predicted"/>
<name>A0A1Y5HUV7_OLEAN</name>
<sequence length="222" mass="25002">MRWVFLSLVCLNLLVMVWFWRDQAGVVDVRNNNAQTSASGQSLILLSELERSELDYKTKQSDDSDSREQRCYSVGPFKDENDAKFLGIRAEALGFESAMRSLATGGSIEHWVHIPPLANRQQSLQLLRELQGRGVDSYIITQGDLAEGISLGLFRNEQSAVGLTTKMQGMDYNVVIKEVLRGEKELWLEFPQVTALTEAMRKRVAGEGQPLNWMLTDCSNSK</sequence>
<dbReference type="SUPFAM" id="SSF110997">
    <property type="entry name" value="Sporulation related repeat"/>
    <property type="match status" value="1"/>
</dbReference>
<reference evidence="2" key="1">
    <citation type="journal article" date="2017" name="Proc. Natl. Acad. Sci. U.S.A.">
        <title>Simulation of Deepwater Horizon oil plume reveals substrate specialization within a complex community of hydrocarbon degraders.</title>
        <authorList>
            <person name="Hu P."/>
            <person name="Dubinsky E.A."/>
            <person name="Probst A.J."/>
            <person name="Wang J."/>
            <person name="Sieber C.M.K."/>
            <person name="Tom L.M."/>
            <person name="Gardinali P."/>
            <person name="Banfield J.F."/>
            <person name="Atlas R.M."/>
            <person name="Andersen G.L."/>
        </authorList>
    </citation>
    <scope>NUCLEOTIDE SEQUENCE [LARGE SCALE GENOMIC DNA]</scope>
</reference>
<protein>
    <recommendedName>
        <fullName evidence="3">SPOR domain-containing protein</fullName>
    </recommendedName>
</protein>
<accession>A0A1Y5HUV7</accession>
<dbReference type="GO" id="GO:0042834">
    <property type="term" value="F:peptidoglycan binding"/>
    <property type="evidence" value="ECO:0007669"/>
    <property type="project" value="InterPro"/>
</dbReference>
<evidence type="ECO:0000313" key="2">
    <source>
        <dbReference type="Proteomes" id="UP000227088"/>
    </source>
</evidence>
<evidence type="ECO:0008006" key="3">
    <source>
        <dbReference type="Google" id="ProtNLM"/>
    </source>
</evidence>
<organism evidence="1 2">
    <name type="scientific">Oleispira antarctica</name>
    <dbReference type="NCBI Taxonomy" id="188908"/>
    <lineage>
        <taxon>Bacteria</taxon>
        <taxon>Pseudomonadati</taxon>
        <taxon>Pseudomonadota</taxon>
        <taxon>Gammaproteobacteria</taxon>
        <taxon>Oceanospirillales</taxon>
        <taxon>Oceanospirillaceae</taxon>
        <taxon>Oleispira</taxon>
    </lineage>
</organism>
<dbReference type="InterPro" id="IPR036680">
    <property type="entry name" value="SPOR-like_sf"/>
</dbReference>